<dbReference type="RefSeq" id="XP_008611089.1">
    <property type="nucleotide sequence ID" value="XM_008612867.1"/>
</dbReference>
<protein>
    <submittedName>
        <fullName evidence="1">Uncharacterized protein</fullName>
    </submittedName>
</protein>
<proteinExistence type="predicted"/>
<dbReference type="GeneID" id="19947778"/>
<dbReference type="Gene3D" id="3.80.10.10">
    <property type="entry name" value="Ribonuclease Inhibitor"/>
    <property type="match status" value="1"/>
</dbReference>
<reference evidence="1 2" key="1">
    <citation type="submission" date="2012-04" db="EMBL/GenBank/DDBJ databases">
        <title>The Genome Sequence of Saprolegnia declina VS20.</title>
        <authorList>
            <consortium name="The Broad Institute Genome Sequencing Platform"/>
            <person name="Russ C."/>
            <person name="Nusbaum C."/>
            <person name="Tyler B."/>
            <person name="van West P."/>
            <person name="Dieguez-Uribeondo J."/>
            <person name="de Bruijn I."/>
            <person name="Tripathy S."/>
            <person name="Jiang R."/>
            <person name="Young S.K."/>
            <person name="Zeng Q."/>
            <person name="Gargeya S."/>
            <person name="Fitzgerald M."/>
            <person name="Haas B."/>
            <person name="Abouelleil A."/>
            <person name="Alvarado L."/>
            <person name="Arachchi H.M."/>
            <person name="Berlin A."/>
            <person name="Chapman S.B."/>
            <person name="Goldberg J."/>
            <person name="Griggs A."/>
            <person name="Gujja S."/>
            <person name="Hansen M."/>
            <person name="Howarth C."/>
            <person name="Imamovic A."/>
            <person name="Larimer J."/>
            <person name="McCowen C."/>
            <person name="Montmayeur A."/>
            <person name="Murphy C."/>
            <person name="Neiman D."/>
            <person name="Pearson M."/>
            <person name="Priest M."/>
            <person name="Roberts A."/>
            <person name="Saif S."/>
            <person name="Shea T."/>
            <person name="Sisk P."/>
            <person name="Sykes S."/>
            <person name="Wortman J."/>
            <person name="Nusbaum C."/>
            <person name="Birren B."/>
        </authorList>
    </citation>
    <scope>NUCLEOTIDE SEQUENCE [LARGE SCALE GENOMIC DNA]</scope>
    <source>
        <strain evidence="1 2">VS20</strain>
    </source>
</reference>
<sequence length="589" mass="64141">MSKLPCAVPMAIVQPGVLRYIVQCLTSTRDVLSLLQALPRDALDASLAALWTLLSTPSEYEAKHWPQICIEDINGRYAPTVLAALPVFRSIRINNLGDLDYVLQAASSNVDDAPLASAILLAAKWGHKIAICTVDRRLDGYCLDDLINFFGLCTGLDEILVHPDELDQAFLAAVLHAAQHATRLEFSSTKASGLECGDWRPLLAAWLASGHATHLGLEAISFDDNEGLAYAIAAAPSLDSLSLAYASSVLRSFVHEAVPLPHLTQLQLHLDDNDGDDVFAETLLREGIDVSALCVLSLEADFEWDGTFVLELLPDLLALQELSLTGCSLQSMPPLHVPRHLKLLELQECDMDDDVCLELLAWASQAPCLTTLRLVTISTPRTNPDRFGRFLRQWIRKGVGRIEIVHCDLNEKSGFAIASALGNTHRSSNHFVLKLDGDNLSLQVYYSLLEALATLTDADGVVQGVVKAVVPLQCVTELRLTLPEDDDIYPEPLMPNVMDLSALRILELPSPCYWDCTFLLAPLPRLVALEELFPPRPPFLPRAAASGLASRQSRGVLVHIAHGLSSARDVPALLKALPLEACTAPLAAL</sequence>
<evidence type="ECO:0000313" key="2">
    <source>
        <dbReference type="Proteomes" id="UP000030762"/>
    </source>
</evidence>
<organism evidence="1 2">
    <name type="scientific">Saprolegnia diclina (strain VS20)</name>
    <dbReference type="NCBI Taxonomy" id="1156394"/>
    <lineage>
        <taxon>Eukaryota</taxon>
        <taxon>Sar</taxon>
        <taxon>Stramenopiles</taxon>
        <taxon>Oomycota</taxon>
        <taxon>Saprolegniomycetes</taxon>
        <taxon>Saprolegniales</taxon>
        <taxon>Saprolegniaceae</taxon>
        <taxon>Saprolegnia</taxon>
    </lineage>
</organism>
<dbReference type="VEuPathDB" id="FungiDB:SDRG_07051"/>
<keyword evidence="2" id="KW-1185">Reference proteome</keyword>
<dbReference type="Proteomes" id="UP000030762">
    <property type="component" value="Unassembled WGS sequence"/>
</dbReference>
<gene>
    <name evidence="1" type="ORF">SDRG_07051</name>
</gene>
<dbReference type="InterPro" id="IPR032675">
    <property type="entry name" value="LRR_dom_sf"/>
</dbReference>
<evidence type="ECO:0000313" key="1">
    <source>
        <dbReference type="EMBL" id="EQC35339.1"/>
    </source>
</evidence>
<accession>T0QBQ3</accession>
<dbReference type="EMBL" id="JH767151">
    <property type="protein sequence ID" value="EQC35339.1"/>
    <property type="molecule type" value="Genomic_DNA"/>
</dbReference>
<dbReference type="InParanoid" id="T0QBQ3"/>
<dbReference type="OMA" id="VHANILV"/>
<dbReference type="AlphaFoldDB" id="T0QBQ3"/>
<name>T0QBQ3_SAPDV</name>
<dbReference type="SUPFAM" id="SSF52047">
    <property type="entry name" value="RNI-like"/>
    <property type="match status" value="1"/>
</dbReference>